<dbReference type="EMBL" id="WINI01000004">
    <property type="protein sequence ID" value="MQR01088.1"/>
    <property type="molecule type" value="Genomic_DNA"/>
</dbReference>
<proteinExistence type="predicted"/>
<protein>
    <submittedName>
        <fullName evidence="1">SIR2 family protein</fullName>
    </submittedName>
</protein>
<accession>A0A843YUB1</accession>
<dbReference type="OrthoDB" id="4217949at2"/>
<keyword evidence="2" id="KW-1185">Reference proteome</keyword>
<dbReference type="SUPFAM" id="SSF48371">
    <property type="entry name" value="ARM repeat"/>
    <property type="match status" value="1"/>
</dbReference>
<organism evidence="1 2">
    <name type="scientific">Glaciimonas soli</name>
    <dbReference type="NCBI Taxonomy" id="2590999"/>
    <lineage>
        <taxon>Bacteria</taxon>
        <taxon>Pseudomonadati</taxon>
        <taxon>Pseudomonadota</taxon>
        <taxon>Betaproteobacteria</taxon>
        <taxon>Burkholderiales</taxon>
        <taxon>Oxalobacteraceae</taxon>
        <taxon>Glaciimonas</taxon>
    </lineage>
</organism>
<evidence type="ECO:0000313" key="1">
    <source>
        <dbReference type="EMBL" id="MQR01088.1"/>
    </source>
</evidence>
<dbReference type="AlphaFoldDB" id="A0A843YUB1"/>
<dbReference type="Pfam" id="PF13289">
    <property type="entry name" value="SIR2_2"/>
    <property type="match status" value="1"/>
</dbReference>
<gene>
    <name evidence="1" type="ORF">GEV47_10380</name>
</gene>
<name>A0A843YUB1_9BURK</name>
<sequence length="1236" mass="140436">MTAKNISEITDLPDYPSIQKLASALHNFNGNQRGAAIMIGAGFSRCAAFHVGHTKKMPLWNDFSKKLIEGLNSSDKELSFSDPLRIAEEYRIYFGQAALNDQIRTEINDDAWRAGELYQSLLNLPWSEVMTTNWDTLLERAAKNVHSRYYTSVTKPSDLAWAPSPRIVKLHGTIGSNDTFIAAQEDFRTYPAKFAPFVNFARQAFIENELCLLGFSGDDPNFLQWAGWVRDHLAEHARKIYLIGALNLTAARRKYLESINIAPIDLWDAVHNIEDSDRRHQTATALFLKEVKRIGESRVEKHKWAPTNLHRQQVSEDDFHRQFKEPEYAATLLKQQLAILKSDRESYPDWLVCPPDLLGRIQSQISDPRPTPQNISALAVEDRAKLLYEIVWRYDITLTSIPSWLTDVLFQFVNPDTPCSLSKHQQLEIALILLKNSRWLEAKNEEDKQAIQTHIKELTAILEKHVQHFPDCATELAYHQALVARDAFDYPNMESAAEKIVGDDPIWKLRRATLLMELGRSEEGIKIINMAYGELRENYRGDRDSISILSRFMWAHWLLQSIHSYHSNQRPEKLAAFIENITQEWKCDPWIWIEHIRGKVGQRQEEYFKNQHPIELTFEQGSYRDNSSHHSNNSGVSEFLQLEELSRCVGIPLRISSGFIGVSLLSNAAEKLVLSGGIGSELLNYILAIRSASNERSSSINALFTRIGVASASKNVVDTLVERTQLAITYWREQRTTGSKERQKHALSTLGIVIEVLARLVVRVPSGKAKIIFRLGLSLGQQKNLQCYDLFGVVASLLDNSLKSIPASEQGELLVDALAFPLPSEIIDQQALSRWHNISIQYPNERNAYRHVGIRIDELINAVKSDTSITRTAALLRLLPLVKKDDFLSQEENEKLAKAVWNDNLDYQTLPATSYLYPHVFLILPTLDEEQVRALVRHHLYEHGKEILMDTREKLRTFPSEEIHRATMVYSGMAHAASNEITQLFPTSKQATILFDRLMGWRDQEPEADDFFQEIRSANKLIDDIGNALSYAIVPALSKKKKTVKRFEQLQLLYEEVEKAFHVIPAFVFFVEANDDVANAVEKIIRKALQSNHANTVSYAALGIQKWAELSEEVEFPHLERLISRLIIIIESGRTTGLAALLDVANNLVKKQQLSKQHIATLIETIPSIFSAVSYVDIKSHSPEEVSASSIRAACVKLADVLLRQNKDAIALRNLLEESQSDALPEVRFAINSEEP</sequence>
<comment type="caution">
    <text evidence="1">The sequence shown here is derived from an EMBL/GenBank/DDBJ whole genome shotgun (WGS) entry which is preliminary data.</text>
</comment>
<dbReference type="Proteomes" id="UP000451565">
    <property type="component" value="Unassembled WGS sequence"/>
</dbReference>
<reference evidence="1 2" key="1">
    <citation type="submission" date="2019-10" db="EMBL/GenBank/DDBJ databases">
        <title>Glaciimonas soli sp. nov., a psychrophilic bacterium isolated from the forest soil of a high elevation mountain in Taiwan.</title>
        <authorList>
            <person name="Wang L.-T."/>
            <person name="Shieh W.Y."/>
        </authorList>
    </citation>
    <scope>NUCLEOTIDE SEQUENCE [LARGE SCALE GENOMIC DNA]</scope>
    <source>
        <strain evidence="1 2">GS1</strain>
    </source>
</reference>
<dbReference type="InterPro" id="IPR016024">
    <property type="entry name" value="ARM-type_fold"/>
</dbReference>
<dbReference type="RefSeq" id="WP_153234682.1">
    <property type="nucleotide sequence ID" value="NZ_WINI01000004.1"/>
</dbReference>
<evidence type="ECO:0000313" key="2">
    <source>
        <dbReference type="Proteomes" id="UP000451565"/>
    </source>
</evidence>